<dbReference type="AlphaFoldDB" id="A0A0M7AVU3"/>
<evidence type="ECO:0008006" key="3">
    <source>
        <dbReference type="Google" id="ProtNLM"/>
    </source>
</evidence>
<gene>
    <name evidence="1" type="ORF">LA5096_01696</name>
</gene>
<dbReference type="RefSeq" id="WP_055119419.1">
    <property type="nucleotide sequence ID" value="NZ_CXWA01000007.1"/>
</dbReference>
<protein>
    <recommendedName>
        <fullName evidence="3">Amino acid synthesis family protein</fullName>
    </recommendedName>
</protein>
<dbReference type="InterPro" id="IPR035936">
    <property type="entry name" value="BB2672"/>
</dbReference>
<sequence>MNIRKTLVIEEIVETDEFGVACDPLKRMAALAVLQNPFADTDADDLSVLFEMGAELGERLAGKIMERLGSAPTGYGKAAIVGTGGAAEHGAALLHPGLGKPVRAAIGGGKALMPSNVKVAAAGATIDLPLGHKDEAWAFNFIDTMTLCFADAPRANEIVLCVGIAAGTRPRARVGEGPRP</sequence>
<dbReference type="Pfam" id="PF06684">
    <property type="entry name" value="AA_synth"/>
    <property type="match status" value="1"/>
</dbReference>
<evidence type="ECO:0000313" key="2">
    <source>
        <dbReference type="Proteomes" id="UP000049983"/>
    </source>
</evidence>
<proteinExistence type="predicted"/>
<dbReference type="InterPro" id="IPR009569">
    <property type="entry name" value="AA_synth_put"/>
</dbReference>
<dbReference type="EMBL" id="CXWC01000003">
    <property type="protein sequence ID" value="CTQ68156.1"/>
    <property type="molecule type" value="Genomic_DNA"/>
</dbReference>
<dbReference type="Proteomes" id="UP000049983">
    <property type="component" value="Unassembled WGS sequence"/>
</dbReference>
<dbReference type="STRING" id="311410.LA5095_04717"/>
<dbReference type="GeneID" id="97669112"/>
<keyword evidence="2" id="KW-1185">Reference proteome</keyword>
<dbReference type="SUPFAM" id="SSF160519">
    <property type="entry name" value="BB2672-like"/>
    <property type="match status" value="1"/>
</dbReference>
<evidence type="ECO:0000313" key="1">
    <source>
        <dbReference type="EMBL" id="CTQ68156.1"/>
    </source>
</evidence>
<dbReference type="OrthoDB" id="9803312at2"/>
<dbReference type="Gene3D" id="3.30.1330.110">
    <property type="entry name" value="BB2672"/>
    <property type="match status" value="1"/>
</dbReference>
<reference evidence="2" key="1">
    <citation type="submission" date="2015-07" db="EMBL/GenBank/DDBJ databases">
        <authorList>
            <person name="Rodrigo-Torres Lidia"/>
            <person name="Arahal R.David."/>
        </authorList>
    </citation>
    <scope>NUCLEOTIDE SEQUENCE [LARGE SCALE GENOMIC DNA]</scope>
    <source>
        <strain evidence="2">CECT 5096</strain>
    </source>
</reference>
<name>A0A0M7AVU3_9HYPH</name>
<accession>A0A0M7AVU3</accession>
<organism evidence="1 2">
    <name type="scientific">Roseibium album</name>
    <dbReference type="NCBI Taxonomy" id="311410"/>
    <lineage>
        <taxon>Bacteria</taxon>
        <taxon>Pseudomonadati</taxon>
        <taxon>Pseudomonadota</taxon>
        <taxon>Alphaproteobacteria</taxon>
        <taxon>Hyphomicrobiales</taxon>
        <taxon>Stappiaceae</taxon>
        <taxon>Roseibium</taxon>
    </lineage>
</organism>